<comment type="caution">
    <text evidence="1">The sequence shown here is derived from an EMBL/GenBank/DDBJ whole genome shotgun (WGS) entry which is preliminary data.</text>
</comment>
<dbReference type="AlphaFoldDB" id="A0ABC9ZL25"/>
<protein>
    <submittedName>
        <fullName evidence="1">Uncharacterized protein</fullName>
    </submittedName>
</protein>
<dbReference type="Proteomes" id="UP000315234">
    <property type="component" value="Unassembled WGS sequence"/>
</dbReference>
<accession>A0ABC9ZL25</accession>
<dbReference type="EMBL" id="BJLD01000001">
    <property type="protein sequence ID" value="GEA42889.1"/>
    <property type="molecule type" value="Genomic_DNA"/>
</dbReference>
<proteinExistence type="predicted"/>
<organism evidence="1 2">
    <name type="scientific">Corynebacterium striatum</name>
    <dbReference type="NCBI Taxonomy" id="43770"/>
    <lineage>
        <taxon>Bacteria</taxon>
        <taxon>Bacillati</taxon>
        <taxon>Actinomycetota</taxon>
        <taxon>Actinomycetes</taxon>
        <taxon>Mycobacteriales</taxon>
        <taxon>Corynebacteriaceae</taxon>
        <taxon>Corynebacterium</taxon>
    </lineage>
</organism>
<sequence>MSIEILLVDARYMTPVEGVKMKVSKIHSSPNAAGAALGYRVYFE</sequence>
<dbReference type="RefSeq" id="WP_005527814.1">
    <property type="nucleotide sequence ID" value="NZ_JBNHBO010000001.1"/>
</dbReference>
<evidence type="ECO:0000313" key="2">
    <source>
        <dbReference type="Proteomes" id="UP000315234"/>
    </source>
</evidence>
<evidence type="ECO:0000313" key="1">
    <source>
        <dbReference type="EMBL" id="GEA42889.1"/>
    </source>
</evidence>
<name>A0ABC9ZL25_CORST</name>
<gene>
    <name evidence="1" type="ORF">Cst04h_10590</name>
</gene>
<reference evidence="1 2" key="1">
    <citation type="submission" date="2019-06" db="EMBL/GenBank/DDBJ databases">
        <title>Draft genome sequence of Corynebacterium striatum NBRC 15291.</title>
        <authorList>
            <person name="Miura T."/>
            <person name="Furukawa M."/>
            <person name="Shimamura M."/>
            <person name="Ohyama Y."/>
            <person name="Yamazoe A."/>
            <person name="Kawasaki H."/>
        </authorList>
    </citation>
    <scope>NUCLEOTIDE SEQUENCE [LARGE SCALE GENOMIC DNA]</scope>
    <source>
        <strain evidence="1 2">NBRC 15291</strain>
    </source>
</reference>